<organism evidence="1 2">
    <name type="scientific">Cladophialophora chaetospira</name>
    <dbReference type="NCBI Taxonomy" id="386627"/>
    <lineage>
        <taxon>Eukaryota</taxon>
        <taxon>Fungi</taxon>
        <taxon>Dikarya</taxon>
        <taxon>Ascomycota</taxon>
        <taxon>Pezizomycotina</taxon>
        <taxon>Eurotiomycetes</taxon>
        <taxon>Chaetothyriomycetidae</taxon>
        <taxon>Chaetothyriales</taxon>
        <taxon>Herpotrichiellaceae</taxon>
        <taxon>Cladophialophora</taxon>
    </lineage>
</organism>
<dbReference type="Gene3D" id="3.30.420.40">
    <property type="match status" value="2"/>
</dbReference>
<dbReference type="InterPro" id="IPR043129">
    <property type="entry name" value="ATPase_NBD"/>
</dbReference>
<evidence type="ECO:0008006" key="3">
    <source>
        <dbReference type="Google" id="ProtNLM"/>
    </source>
</evidence>
<keyword evidence="2" id="KW-1185">Reference proteome</keyword>
<dbReference type="Pfam" id="PF03702">
    <property type="entry name" value="AnmK"/>
    <property type="match status" value="1"/>
</dbReference>
<proteinExistence type="predicted"/>
<dbReference type="GO" id="GO:0006040">
    <property type="term" value="P:amino sugar metabolic process"/>
    <property type="evidence" value="ECO:0007669"/>
    <property type="project" value="InterPro"/>
</dbReference>
<comment type="caution">
    <text evidence="1">The sequence shown here is derived from an EMBL/GenBank/DDBJ whole genome shotgun (WGS) entry which is preliminary data.</text>
</comment>
<protein>
    <recommendedName>
        <fullName evidence="3">Anhydro-N-acetylmuramic acid kinase</fullName>
    </recommendedName>
</protein>
<dbReference type="PANTHER" id="PTHR30605:SF0">
    <property type="entry name" value="ANHYDRO-N-ACETYLMURAMIC ACID KINASE"/>
    <property type="match status" value="1"/>
</dbReference>
<dbReference type="AlphaFoldDB" id="A0AA39CNY8"/>
<accession>A0AA39CNY8</accession>
<dbReference type="PANTHER" id="PTHR30605">
    <property type="entry name" value="ANHYDRO-N-ACETYLMURAMIC ACID KINASE"/>
    <property type="match status" value="1"/>
</dbReference>
<gene>
    <name evidence="1" type="ORF">H2200_001325</name>
</gene>
<reference evidence="1" key="1">
    <citation type="submission" date="2022-10" db="EMBL/GenBank/DDBJ databases">
        <title>Culturing micro-colonial fungi from biological soil crusts in the Mojave desert and describing Neophaeococcomyces mojavensis, and introducing the new genera and species Taxawa tesnikishii.</title>
        <authorList>
            <person name="Kurbessoian T."/>
            <person name="Stajich J.E."/>
        </authorList>
    </citation>
    <scope>NUCLEOTIDE SEQUENCE</scope>
    <source>
        <strain evidence="1">TK_41</strain>
    </source>
</reference>
<dbReference type="GO" id="GO:0016773">
    <property type="term" value="F:phosphotransferase activity, alcohol group as acceptor"/>
    <property type="evidence" value="ECO:0007669"/>
    <property type="project" value="InterPro"/>
</dbReference>
<evidence type="ECO:0000313" key="1">
    <source>
        <dbReference type="EMBL" id="KAJ9615251.1"/>
    </source>
</evidence>
<evidence type="ECO:0000313" key="2">
    <source>
        <dbReference type="Proteomes" id="UP001172673"/>
    </source>
</evidence>
<dbReference type="Proteomes" id="UP001172673">
    <property type="component" value="Unassembled WGS sequence"/>
</dbReference>
<dbReference type="GO" id="GO:0009254">
    <property type="term" value="P:peptidoglycan turnover"/>
    <property type="evidence" value="ECO:0007669"/>
    <property type="project" value="InterPro"/>
</dbReference>
<dbReference type="EMBL" id="JAPDRK010000002">
    <property type="protein sequence ID" value="KAJ9615251.1"/>
    <property type="molecule type" value="Genomic_DNA"/>
</dbReference>
<sequence>MPYIVGLNSGSSFDGIDAVLCSIEIEEDGHPGRPKYIDGISEQWPEDLQPLVLKAFANDLSIFDLCRLNYAGGAAYAELTNKLLAKAGLKPEDIDVVGYDGQTIYQEPPDREKERDFVASGSQSLVERWTKGGFACGLFIVESGVVAALTDITTVTQFRPIDHALGGSGAPLMQYLDFCSFRKEGPIVTLNIGGIANLQLADTDRHKMMAFDTGPGNVMIDHVTKVREGKPFDAGGALAAKGEVIPDLLARLEGHKFFLRKPPRSAWRLDFGGAHANQILEDYKTASTEDLLATLTLFTAGSIERSVVDFILPRSPIKTVIASGGGTKNETLIGHLRKALASYEVDLRVSDEYGLPAPFKEAIKFATLAFACKNSLANNIPAAGGASSFAVLGKLSLAPRLAKNGGTVPDSVRFNHDRDVQFNCSP</sequence>
<dbReference type="GO" id="GO:0005524">
    <property type="term" value="F:ATP binding"/>
    <property type="evidence" value="ECO:0007669"/>
    <property type="project" value="InterPro"/>
</dbReference>
<name>A0AA39CNY8_9EURO</name>
<dbReference type="InterPro" id="IPR005338">
    <property type="entry name" value="Anhydro_N_Ac-Mur_kinase"/>
</dbReference>
<dbReference type="SUPFAM" id="SSF53067">
    <property type="entry name" value="Actin-like ATPase domain"/>
    <property type="match status" value="1"/>
</dbReference>